<dbReference type="NCBIfam" id="NF001273">
    <property type="entry name" value="PRK00230.1"/>
    <property type="match status" value="1"/>
</dbReference>
<protein>
    <recommendedName>
        <fullName evidence="9">Orotidine 5'-phosphate decarboxylase</fullName>
        <ecNumber evidence="9">4.1.1.23</ecNumber>
    </recommendedName>
    <alternativeName>
        <fullName evidence="9">OMP decarboxylase</fullName>
        <shortName evidence="9">OMPDCase</shortName>
        <shortName evidence="9">OMPdecase</shortName>
    </alternativeName>
</protein>
<feature type="binding site" evidence="9 11">
    <location>
        <position position="214"/>
    </location>
    <ligand>
        <name>substrate</name>
    </ligand>
</feature>
<reference evidence="14 15" key="1">
    <citation type="journal article" date="2015" name="Genome Announc.">
        <title>Complete Genome Sequence of Sedimenticola thiotaurini Strain SIP-G1, a Polyphosphate- and Polyhydroxyalkanoate-Accumulating Sulfur-Oxidizing Gammaproteobacterium Isolated from Salt Marsh Sediments.</title>
        <authorList>
            <person name="Flood B.E."/>
            <person name="Jones D.S."/>
            <person name="Bailey J.V."/>
        </authorList>
    </citation>
    <scope>NUCLEOTIDE SEQUENCE [LARGE SCALE GENOMIC DNA]</scope>
    <source>
        <strain evidence="14 15">SIP-G1</strain>
    </source>
</reference>
<dbReference type="InterPro" id="IPR018089">
    <property type="entry name" value="OMPdecase_AS"/>
</dbReference>
<evidence type="ECO:0000256" key="6">
    <source>
        <dbReference type="ARBA" id="ARBA00023239"/>
    </source>
</evidence>
<keyword evidence="15" id="KW-1185">Reference proteome</keyword>
<dbReference type="InterPro" id="IPR001754">
    <property type="entry name" value="OMPdeCOase_dom"/>
</dbReference>
<dbReference type="InterPro" id="IPR013785">
    <property type="entry name" value="Aldolase_TIM"/>
</dbReference>
<dbReference type="Gene3D" id="3.20.20.70">
    <property type="entry name" value="Aldolase class I"/>
    <property type="match status" value="1"/>
</dbReference>
<evidence type="ECO:0000259" key="13">
    <source>
        <dbReference type="SMART" id="SM00934"/>
    </source>
</evidence>
<feature type="binding site" evidence="9 11">
    <location>
        <position position="123"/>
    </location>
    <ligand>
        <name>substrate</name>
    </ligand>
</feature>
<feature type="binding site" evidence="9 11">
    <location>
        <position position="193"/>
    </location>
    <ligand>
        <name>substrate</name>
    </ligand>
</feature>
<comment type="catalytic activity">
    <reaction evidence="7 9 12">
        <text>orotidine 5'-phosphate + H(+) = UMP + CO2</text>
        <dbReference type="Rhea" id="RHEA:11596"/>
        <dbReference type="ChEBI" id="CHEBI:15378"/>
        <dbReference type="ChEBI" id="CHEBI:16526"/>
        <dbReference type="ChEBI" id="CHEBI:57538"/>
        <dbReference type="ChEBI" id="CHEBI:57865"/>
        <dbReference type="EC" id="4.1.1.23"/>
    </reaction>
</comment>
<dbReference type="InterPro" id="IPR047596">
    <property type="entry name" value="OMPdecase_bac"/>
</dbReference>
<evidence type="ECO:0000256" key="10">
    <source>
        <dbReference type="PIRSR" id="PIRSR614732-1"/>
    </source>
</evidence>
<evidence type="ECO:0000256" key="2">
    <source>
        <dbReference type="ARBA" id="ARBA00004861"/>
    </source>
</evidence>
<keyword evidence="5 9" id="KW-0665">Pyrimidine biosynthesis</keyword>
<evidence type="ECO:0000256" key="7">
    <source>
        <dbReference type="ARBA" id="ARBA00049157"/>
    </source>
</evidence>
<dbReference type="UniPathway" id="UPA00070">
    <property type="reaction ID" value="UER00120"/>
</dbReference>
<dbReference type="CDD" id="cd04725">
    <property type="entry name" value="OMP_decarboxylase_like"/>
    <property type="match status" value="1"/>
</dbReference>
<evidence type="ECO:0000313" key="15">
    <source>
        <dbReference type="Proteomes" id="UP000034410"/>
    </source>
</evidence>
<dbReference type="GO" id="GO:0005829">
    <property type="term" value="C:cytosol"/>
    <property type="evidence" value="ECO:0007669"/>
    <property type="project" value="TreeGrafter"/>
</dbReference>
<dbReference type="RefSeq" id="WP_046858810.1">
    <property type="nucleotide sequence ID" value="NZ_CP011412.1"/>
</dbReference>
<dbReference type="SUPFAM" id="SSF51366">
    <property type="entry name" value="Ribulose-phoshate binding barrel"/>
    <property type="match status" value="1"/>
</dbReference>
<evidence type="ECO:0000256" key="9">
    <source>
        <dbReference type="HAMAP-Rule" id="MF_01200"/>
    </source>
</evidence>
<dbReference type="OrthoDB" id="9806203at2"/>
<dbReference type="FunFam" id="3.20.20.70:FF:000015">
    <property type="entry name" value="Orotidine 5'-phosphate decarboxylase"/>
    <property type="match status" value="1"/>
</dbReference>
<feature type="active site" description="For OMPdecase activity" evidence="10">
    <location>
        <position position="69"/>
    </location>
</feature>
<feature type="binding site" evidence="9 11">
    <location>
        <position position="15"/>
    </location>
    <ligand>
        <name>substrate</name>
    </ligand>
</feature>
<comment type="function">
    <text evidence="1 9">Catalyzes the decarboxylation of orotidine 5'-monophosphate (OMP) to uridine 5'-monophosphate (UMP).</text>
</comment>
<evidence type="ECO:0000256" key="11">
    <source>
        <dbReference type="PIRSR" id="PIRSR614732-2"/>
    </source>
</evidence>
<dbReference type="Pfam" id="PF00215">
    <property type="entry name" value="OMPdecase"/>
    <property type="match status" value="1"/>
</dbReference>
<dbReference type="InterPro" id="IPR014732">
    <property type="entry name" value="OMPdecase"/>
</dbReference>
<feature type="active site" description="For OMPdecase activity" evidence="10">
    <location>
        <position position="64"/>
    </location>
</feature>
<evidence type="ECO:0000313" key="14">
    <source>
        <dbReference type="EMBL" id="AKH19874.1"/>
    </source>
</evidence>
<feature type="binding site" evidence="9 11">
    <location>
        <position position="184"/>
    </location>
    <ligand>
        <name>substrate</name>
    </ligand>
</feature>
<proteinExistence type="inferred from homology"/>
<dbReference type="NCBIfam" id="TIGR01740">
    <property type="entry name" value="pyrF"/>
    <property type="match status" value="1"/>
</dbReference>
<dbReference type="GO" id="GO:0044205">
    <property type="term" value="P:'de novo' UMP biosynthetic process"/>
    <property type="evidence" value="ECO:0007669"/>
    <property type="project" value="UniProtKB-UniRule"/>
</dbReference>
<dbReference type="EC" id="4.1.1.23" evidence="9"/>
<sequence>MTVLSRNPRIIVALDYPSAAPALDLVSGLDPASCRLKVGKEMFTRLGPGFVEKLVGKGFDVFLDLKFHDIPNTVAAACAAAADLGVWMVNVHASGGSKMMMAARERLESLSHRPLLIAVTILTSLGEKDIAEIGFSGAPADNVIRLARLTADSGLDGIVCSPLEAAEVRPLVGPEFLLVTPGVRPASAVQDDQKRVMTPLNALNNGADLLVIGRPITAADDPQASLDRIQQEIAGFCGAQS</sequence>
<evidence type="ECO:0000256" key="3">
    <source>
        <dbReference type="ARBA" id="ARBA00011738"/>
    </source>
</evidence>
<feature type="active site" description="Proton donor" evidence="9">
    <location>
        <position position="66"/>
    </location>
</feature>
<dbReference type="AlphaFoldDB" id="A0A0F7JWW8"/>
<dbReference type="KEGG" id="seds:AAY24_05375"/>
<keyword evidence="4 9" id="KW-0210">Decarboxylase</keyword>
<evidence type="ECO:0000256" key="8">
    <source>
        <dbReference type="ARBA" id="ARBA00061012"/>
    </source>
</evidence>
<dbReference type="SMART" id="SM00934">
    <property type="entry name" value="OMPdecase"/>
    <property type="match status" value="1"/>
</dbReference>
<dbReference type="GO" id="GO:0004590">
    <property type="term" value="F:orotidine-5'-phosphate decarboxylase activity"/>
    <property type="evidence" value="ECO:0007669"/>
    <property type="project" value="UniProtKB-UniRule"/>
</dbReference>
<name>A0A0F7JWW8_9GAMM</name>
<dbReference type="PANTHER" id="PTHR32119:SF2">
    <property type="entry name" value="OROTIDINE 5'-PHOSPHATE DECARBOXYLASE"/>
    <property type="match status" value="1"/>
</dbReference>
<dbReference type="PATRIC" id="fig|1543721.4.peg.1113"/>
<evidence type="ECO:0000256" key="4">
    <source>
        <dbReference type="ARBA" id="ARBA00022793"/>
    </source>
</evidence>
<feature type="binding site" evidence="9 11">
    <location>
        <position position="213"/>
    </location>
    <ligand>
        <name>substrate</name>
    </ligand>
</feature>
<feature type="active site" description="For OMPdecase activity" evidence="10">
    <location>
        <position position="66"/>
    </location>
</feature>
<comment type="similarity">
    <text evidence="8 9">Belongs to the OMP decarboxylase family. Type 1 subfamily.</text>
</comment>
<feature type="binding site" evidence="9">
    <location>
        <begin position="64"/>
        <end position="73"/>
    </location>
    <ligand>
        <name>substrate</name>
    </ligand>
</feature>
<feature type="binding site" evidence="9 11">
    <location>
        <position position="37"/>
    </location>
    <ligand>
        <name>substrate</name>
    </ligand>
</feature>
<evidence type="ECO:0000256" key="5">
    <source>
        <dbReference type="ARBA" id="ARBA00022975"/>
    </source>
</evidence>
<dbReference type="PANTHER" id="PTHR32119">
    <property type="entry name" value="OROTIDINE 5'-PHOSPHATE DECARBOXYLASE"/>
    <property type="match status" value="1"/>
</dbReference>
<keyword evidence="6 9" id="KW-0456">Lyase</keyword>
<feature type="domain" description="Orotidine 5'-phosphate decarboxylase" evidence="13">
    <location>
        <begin position="9"/>
        <end position="229"/>
    </location>
</feature>
<dbReference type="HAMAP" id="MF_01200_B">
    <property type="entry name" value="OMPdecase_type1_B"/>
    <property type="match status" value="1"/>
</dbReference>
<dbReference type="EMBL" id="CP011412">
    <property type="protein sequence ID" value="AKH19874.1"/>
    <property type="molecule type" value="Genomic_DNA"/>
</dbReference>
<dbReference type="GO" id="GO:0006207">
    <property type="term" value="P:'de novo' pyrimidine nucleobase biosynthetic process"/>
    <property type="evidence" value="ECO:0007669"/>
    <property type="project" value="InterPro"/>
</dbReference>
<accession>A0A0F7JWW8</accession>
<gene>
    <name evidence="9" type="primary">pyrF</name>
    <name evidence="14" type="ORF">AAY24_05375</name>
</gene>
<organism evidence="14 15">
    <name type="scientific">Sedimenticola thiotaurini</name>
    <dbReference type="NCBI Taxonomy" id="1543721"/>
    <lineage>
        <taxon>Bacteria</taxon>
        <taxon>Pseudomonadati</taxon>
        <taxon>Pseudomonadota</taxon>
        <taxon>Gammaproteobacteria</taxon>
        <taxon>Chromatiales</taxon>
        <taxon>Sedimenticolaceae</taxon>
        <taxon>Sedimenticola</taxon>
    </lineage>
</organism>
<evidence type="ECO:0000256" key="1">
    <source>
        <dbReference type="ARBA" id="ARBA00002356"/>
    </source>
</evidence>
<dbReference type="InterPro" id="IPR011060">
    <property type="entry name" value="RibuloseP-bd_barrel"/>
</dbReference>
<comment type="subunit">
    <text evidence="3 9">Homodimer.</text>
</comment>
<dbReference type="PROSITE" id="PS00156">
    <property type="entry name" value="OMPDECASE"/>
    <property type="match status" value="1"/>
</dbReference>
<evidence type="ECO:0000256" key="12">
    <source>
        <dbReference type="RuleBase" id="RU000512"/>
    </source>
</evidence>
<comment type="pathway">
    <text evidence="2 9 12">Pyrimidine metabolism; UMP biosynthesis via de novo pathway; UMP from orotate: step 2/2.</text>
</comment>
<dbReference type="Proteomes" id="UP000034410">
    <property type="component" value="Chromosome"/>
</dbReference>